<keyword evidence="7" id="KW-1185">Reference proteome</keyword>
<name>A0AAE0ELA4_9ROSI</name>
<evidence type="ECO:0000256" key="3">
    <source>
        <dbReference type="ARBA" id="ARBA00022833"/>
    </source>
</evidence>
<protein>
    <recommendedName>
        <fullName evidence="5">SWIM-type domain-containing protein</fullName>
    </recommendedName>
</protein>
<dbReference type="InterPro" id="IPR006564">
    <property type="entry name" value="Znf_PMZ"/>
</dbReference>
<evidence type="ECO:0000313" key="7">
    <source>
        <dbReference type="Proteomes" id="UP001281410"/>
    </source>
</evidence>
<dbReference type="AlphaFoldDB" id="A0AAE0ELA4"/>
<evidence type="ECO:0000256" key="1">
    <source>
        <dbReference type="ARBA" id="ARBA00022723"/>
    </source>
</evidence>
<keyword evidence="1" id="KW-0479">Metal-binding</keyword>
<dbReference type="InterPro" id="IPR007527">
    <property type="entry name" value="Znf_SWIM"/>
</dbReference>
<dbReference type="Proteomes" id="UP001281410">
    <property type="component" value="Unassembled WGS sequence"/>
</dbReference>
<gene>
    <name evidence="6" type="ORF">Dsin_002486</name>
</gene>
<dbReference type="SMART" id="SM00575">
    <property type="entry name" value="ZnF_PMZ"/>
    <property type="match status" value="1"/>
</dbReference>
<organism evidence="6 7">
    <name type="scientific">Dipteronia sinensis</name>
    <dbReference type="NCBI Taxonomy" id="43782"/>
    <lineage>
        <taxon>Eukaryota</taxon>
        <taxon>Viridiplantae</taxon>
        <taxon>Streptophyta</taxon>
        <taxon>Embryophyta</taxon>
        <taxon>Tracheophyta</taxon>
        <taxon>Spermatophyta</taxon>
        <taxon>Magnoliopsida</taxon>
        <taxon>eudicotyledons</taxon>
        <taxon>Gunneridae</taxon>
        <taxon>Pentapetalae</taxon>
        <taxon>rosids</taxon>
        <taxon>malvids</taxon>
        <taxon>Sapindales</taxon>
        <taxon>Sapindaceae</taxon>
        <taxon>Hippocastanoideae</taxon>
        <taxon>Acereae</taxon>
        <taxon>Dipteronia</taxon>
    </lineage>
</organism>
<sequence length="91" mass="10686">MPTFLTHDANAHIKQRILPSQRCEIHPIDFHRFKVDDKWNEAIVDLEQHSCSCREWDLDELPCIHAMAVARLAYKIEATFNATDREPIWEG</sequence>
<dbReference type="Pfam" id="PF04434">
    <property type="entry name" value="SWIM"/>
    <property type="match status" value="1"/>
</dbReference>
<evidence type="ECO:0000256" key="4">
    <source>
        <dbReference type="PROSITE-ProRule" id="PRU00325"/>
    </source>
</evidence>
<evidence type="ECO:0000259" key="5">
    <source>
        <dbReference type="PROSITE" id="PS50966"/>
    </source>
</evidence>
<evidence type="ECO:0000256" key="2">
    <source>
        <dbReference type="ARBA" id="ARBA00022771"/>
    </source>
</evidence>
<evidence type="ECO:0000313" key="6">
    <source>
        <dbReference type="EMBL" id="KAK3230605.1"/>
    </source>
</evidence>
<proteinExistence type="predicted"/>
<feature type="domain" description="SWIM-type" evidence="5">
    <location>
        <begin position="33"/>
        <end position="74"/>
    </location>
</feature>
<reference evidence="6" key="1">
    <citation type="journal article" date="2023" name="Plant J.">
        <title>Genome sequences and population genomics provide insights into the demographic history, inbreeding, and mutation load of two 'living fossil' tree species of Dipteronia.</title>
        <authorList>
            <person name="Feng Y."/>
            <person name="Comes H.P."/>
            <person name="Chen J."/>
            <person name="Zhu S."/>
            <person name="Lu R."/>
            <person name="Zhang X."/>
            <person name="Li P."/>
            <person name="Qiu J."/>
            <person name="Olsen K.M."/>
            <person name="Qiu Y."/>
        </authorList>
    </citation>
    <scope>NUCLEOTIDE SEQUENCE</scope>
    <source>
        <strain evidence="6">NBL</strain>
    </source>
</reference>
<dbReference type="PROSITE" id="PS50966">
    <property type="entry name" value="ZF_SWIM"/>
    <property type="match status" value="1"/>
</dbReference>
<dbReference type="GO" id="GO:0008270">
    <property type="term" value="F:zinc ion binding"/>
    <property type="evidence" value="ECO:0007669"/>
    <property type="project" value="UniProtKB-KW"/>
</dbReference>
<comment type="caution">
    <text evidence="6">The sequence shown here is derived from an EMBL/GenBank/DDBJ whole genome shotgun (WGS) entry which is preliminary data.</text>
</comment>
<dbReference type="EMBL" id="JANJYJ010000001">
    <property type="protein sequence ID" value="KAK3230605.1"/>
    <property type="molecule type" value="Genomic_DNA"/>
</dbReference>
<keyword evidence="3" id="KW-0862">Zinc</keyword>
<accession>A0AAE0ELA4</accession>
<keyword evidence="2 4" id="KW-0863">Zinc-finger</keyword>